<comment type="caution">
    <text evidence="1">The sequence shown here is derived from an EMBL/GenBank/DDBJ whole genome shotgun (WGS) entry which is preliminary data.</text>
</comment>
<dbReference type="EMBL" id="JAIWYP010000014">
    <property type="protein sequence ID" value="KAH3707426.1"/>
    <property type="molecule type" value="Genomic_DNA"/>
</dbReference>
<sequence length="80" mass="9397">MAFYDFFNPRKRALEIETNESNENPSQLQKQNIIKTCLRSKLSVSTLDNLMRISLDRRAAQDSPLDQAFKKWNGEKTEEF</sequence>
<accession>A0A9D3YY55</accession>
<evidence type="ECO:0000313" key="2">
    <source>
        <dbReference type="Proteomes" id="UP000828390"/>
    </source>
</evidence>
<dbReference type="Proteomes" id="UP000828390">
    <property type="component" value="Unassembled WGS sequence"/>
</dbReference>
<keyword evidence="2" id="KW-1185">Reference proteome</keyword>
<gene>
    <name evidence="1" type="ORF">DPMN_066832</name>
</gene>
<organism evidence="1 2">
    <name type="scientific">Dreissena polymorpha</name>
    <name type="common">Zebra mussel</name>
    <name type="synonym">Mytilus polymorpha</name>
    <dbReference type="NCBI Taxonomy" id="45954"/>
    <lineage>
        <taxon>Eukaryota</taxon>
        <taxon>Metazoa</taxon>
        <taxon>Spiralia</taxon>
        <taxon>Lophotrochozoa</taxon>
        <taxon>Mollusca</taxon>
        <taxon>Bivalvia</taxon>
        <taxon>Autobranchia</taxon>
        <taxon>Heteroconchia</taxon>
        <taxon>Euheterodonta</taxon>
        <taxon>Imparidentia</taxon>
        <taxon>Neoheterodontei</taxon>
        <taxon>Myida</taxon>
        <taxon>Dreissenoidea</taxon>
        <taxon>Dreissenidae</taxon>
        <taxon>Dreissena</taxon>
    </lineage>
</organism>
<reference evidence="1" key="1">
    <citation type="journal article" date="2019" name="bioRxiv">
        <title>The Genome of the Zebra Mussel, Dreissena polymorpha: A Resource for Invasive Species Research.</title>
        <authorList>
            <person name="McCartney M.A."/>
            <person name="Auch B."/>
            <person name="Kono T."/>
            <person name="Mallez S."/>
            <person name="Zhang Y."/>
            <person name="Obille A."/>
            <person name="Becker A."/>
            <person name="Abrahante J.E."/>
            <person name="Garbe J."/>
            <person name="Badalamenti J.P."/>
            <person name="Herman A."/>
            <person name="Mangelson H."/>
            <person name="Liachko I."/>
            <person name="Sullivan S."/>
            <person name="Sone E.D."/>
            <person name="Koren S."/>
            <person name="Silverstein K.A.T."/>
            <person name="Beckman K.B."/>
            <person name="Gohl D.M."/>
        </authorList>
    </citation>
    <scope>NUCLEOTIDE SEQUENCE</scope>
    <source>
        <strain evidence="1">Duluth1</strain>
        <tissue evidence="1">Whole animal</tissue>
    </source>
</reference>
<name>A0A9D3YY55_DREPO</name>
<reference evidence="1" key="2">
    <citation type="submission" date="2020-11" db="EMBL/GenBank/DDBJ databases">
        <authorList>
            <person name="McCartney M.A."/>
            <person name="Auch B."/>
            <person name="Kono T."/>
            <person name="Mallez S."/>
            <person name="Becker A."/>
            <person name="Gohl D.M."/>
            <person name="Silverstein K.A.T."/>
            <person name="Koren S."/>
            <person name="Bechman K.B."/>
            <person name="Herman A."/>
            <person name="Abrahante J.E."/>
            <person name="Garbe J."/>
        </authorList>
    </citation>
    <scope>NUCLEOTIDE SEQUENCE</scope>
    <source>
        <strain evidence="1">Duluth1</strain>
        <tissue evidence="1">Whole animal</tissue>
    </source>
</reference>
<proteinExistence type="predicted"/>
<protein>
    <submittedName>
        <fullName evidence="1">Uncharacterized protein</fullName>
    </submittedName>
</protein>
<dbReference type="AlphaFoldDB" id="A0A9D3YY55"/>
<evidence type="ECO:0000313" key="1">
    <source>
        <dbReference type="EMBL" id="KAH3707426.1"/>
    </source>
</evidence>